<name>A0ABW9GWW4_9FIRM</name>
<reference evidence="12 13" key="1">
    <citation type="journal article" date="2016" name="Int. J. Syst. Evol. Microbiol.">
        <title>Peptococcus simiae sp. nov., isolated from rhesus macaque faeces and emended description of the genus Peptococcus.</title>
        <authorList>
            <person name="Shkoporov A.N."/>
            <person name="Efimov B.A."/>
            <person name="Kondova I."/>
            <person name="Ouwerling B."/>
            <person name="Chaplin A.V."/>
            <person name="Shcherbakova V.A."/>
            <person name="Langermans J.A.M."/>
        </authorList>
    </citation>
    <scope>NUCLEOTIDE SEQUENCE [LARGE SCALE GENOMIC DNA]</scope>
    <source>
        <strain evidence="12 13">M108</strain>
    </source>
</reference>
<dbReference type="SUPFAM" id="SSF89095">
    <property type="entry name" value="GatB/YqeY motif"/>
    <property type="match status" value="1"/>
</dbReference>
<dbReference type="InterPro" id="IPR017959">
    <property type="entry name" value="Asn/Gln-tRNA_amidoTrfase_suB/E"/>
</dbReference>
<keyword evidence="5 10" id="KW-0067">ATP-binding</keyword>
<evidence type="ECO:0000256" key="7">
    <source>
        <dbReference type="ARBA" id="ARBA00024799"/>
    </source>
</evidence>
<dbReference type="Gene3D" id="1.10.150.380">
    <property type="entry name" value="GatB domain, N-terminal subdomain"/>
    <property type="match status" value="1"/>
</dbReference>
<dbReference type="PANTHER" id="PTHR11659:SF0">
    <property type="entry name" value="GLUTAMYL-TRNA(GLN) AMIDOTRANSFERASE SUBUNIT B, MITOCHONDRIAL"/>
    <property type="match status" value="1"/>
</dbReference>
<dbReference type="Gene3D" id="1.10.10.410">
    <property type="match status" value="1"/>
</dbReference>
<dbReference type="PROSITE" id="PS01234">
    <property type="entry name" value="GATB"/>
    <property type="match status" value="1"/>
</dbReference>
<proteinExistence type="inferred from homology"/>
<dbReference type="HAMAP" id="MF_00121">
    <property type="entry name" value="GatB"/>
    <property type="match status" value="1"/>
</dbReference>
<dbReference type="SUPFAM" id="SSF55931">
    <property type="entry name" value="Glutamine synthetase/guanido kinase"/>
    <property type="match status" value="1"/>
</dbReference>
<dbReference type="Pfam" id="PF02637">
    <property type="entry name" value="GatB_Yqey"/>
    <property type="match status" value="1"/>
</dbReference>
<dbReference type="InterPro" id="IPR003789">
    <property type="entry name" value="Asn/Gln_tRNA_amidoTrase-B-like"/>
</dbReference>
<evidence type="ECO:0000256" key="9">
    <source>
        <dbReference type="ARBA" id="ARBA00047913"/>
    </source>
</evidence>
<dbReference type="NCBIfam" id="NF004012">
    <property type="entry name" value="PRK05477.1-2"/>
    <property type="match status" value="1"/>
</dbReference>
<evidence type="ECO:0000313" key="12">
    <source>
        <dbReference type="EMBL" id="MFM9413136.1"/>
    </source>
</evidence>
<organism evidence="12 13">
    <name type="scientific">Peptococcus simiae</name>
    <dbReference type="NCBI Taxonomy" id="1643805"/>
    <lineage>
        <taxon>Bacteria</taxon>
        <taxon>Bacillati</taxon>
        <taxon>Bacillota</taxon>
        <taxon>Clostridia</taxon>
        <taxon>Eubacteriales</taxon>
        <taxon>Peptococcaceae</taxon>
        <taxon>Peptococcus</taxon>
    </lineage>
</organism>
<dbReference type="InterPro" id="IPR006075">
    <property type="entry name" value="Asn/Gln-tRNA_Trfase_suB/E_cat"/>
</dbReference>
<comment type="catalytic activity">
    <reaction evidence="8 10">
        <text>L-aspartyl-tRNA(Asn) + L-glutamine + ATP + H2O = L-asparaginyl-tRNA(Asn) + L-glutamate + ADP + phosphate + 2 H(+)</text>
        <dbReference type="Rhea" id="RHEA:14513"/>
        <dbReference type="Rhea" id="RHEA-COMP:9674"/>
        <dbReference type="Rhea" id="RHEA-COMP:9677"/>
        <dbReference type="ChEBI" id="CHEBI:15377"/>
        <dbReference type="ChEBI" id="CHEBI:15378"/>
        <dbReference type="ChEBI" id="CHEBI:29985"/>
        <dbReference type="ChEBI" id="CHEBI:30616"/>
        <dbReference type="ChEBI" id="CHEBI:43474"/>
        <dbReference type="ChEBI" id="CHEBI:58359"/>
        <dbReference type="ChEBI" id="CHEBI:78515"/>
        <dbReference type="ChEBI" id="CHEBI:78516"/>
        <dbReference type="ChEBI" id="CHEBI:456216"/>
    </reaction>
</comment>
<dbReference type="NCBIfam" id="TIGR00133">
    <property type="entry name" value="gatB"/>
    <property type="match status" value="1"/>
</dbReference>
<comment type="function">
    <text evidence="7 10">Allows the formation of correctly charged Asn-tRNA(Asn) or Gln-tRNA(Gln) through the transamidation of misacylated Asp-tRNA(Asn) or Glu-tRNA(Gln) in organisms which lack either or both of asparaginyl-tRNA or glutaminyl-tRNA synthetases. The reaction takes place in the presence of glutamine and ATP through an activated phospho-Asp-tRNA(Asn) or phospho-Glu-tRNA(Gln).</text>
</comment>
<sequence length="481" mass="52990">MRYEPVIGLEVHVELKTKTKIFCGCTTAFGGEPNTHTCPVCLGLPGTLPVLNKQVLHYAILAGLATNCTINKFSKFDRKNYFYPDLTKAYQISQFDEPIAEHGYVDITVDGQEKRIGMTRIHMEEDAGKLIHQGASITASNSSLADYNRAGVPLIEIVSEPDMRSAAEARAYLEELKAIITYIGVSDAKMEEGSLRCDVNISLRPVGQEAFGTRAEIKNLNSFRAVERAIAHEIDRQSDLLDDGEEVKLETRTWDDAKGVTHSLRSKENADDYRYFPDADLPPVIVTDEDIDRLRAEIPELPRSRRQRFVTEAGLSEADAGLLAEDRYLADFFEAAWKAYGEAQPVANWLLGDIAAKLNTDGIQLADSQFQPAQLVDLLNLIKDGSISGKIAKDVFVKAFETGDSPADIVEREGLKQISDTGSLEPLIRDIVAANPKSVEDYKAGKKKALGFLVGQVMKETKGQANPGLVNQLLTEVLDNA</sequence>
<evidence type="ECO:0000256" key="2">
    <source>
        <dbReference type="ARBA" id="ARBA00011123"/>
    </source>
</evidence>
<comment type="subunit">
    <text evidence="2 10">Heterotrimer of A, B and C subunits.</text>
</comment>
<dbReference type="SMART" id="SM00845">
    <property type="entry name" value="GatB_Yqey"/>
    <property type="match status" value="1"/>
</dbReference>
<evidence type="ECO:0000256" key="3">
    <source>
        <dbReference type="ARBA" id="ARBA00022598"/>
    </source>
</evidence>
<dbReference type="InterPro" id="IPR014746">
    <property type="entry name" value="Gln_synth/guanido_kin_cat_dom"/>
</dbReference>
<dbReference type="EC" id="6.3.5.-" evidence="10"/>
<comment type="similarity">
    <text evidence="1 10">Belongs to the GatB/GatE family. GatB subfamily.</text>
</comment>
<evidence type="ECO:0000256" key="6">
    <source>
        <dbReference type="ARBA" id="ARBA00022917"/>
    </source>
</evidence>
<gene>
    <name evidence="10 12" type="primary">gatB</name>
    <name evidence="12" type="ORF">ACKQTC_01965</name>
</gene>
<dbReference type="RefSeq" id="WP_408976754.1">
    <property type="nucleotide sequence ID" value="NZ_JBJUVG010000002.1"/>
</dbReference>
<protein>
    <recommendedName>
        <fullName evidence="10">Aspartyl/glutamyl-tRNA(Asn/Gln) amidotransferase subunit B</fullName>
        <shortName evidence="10">Asp/Glu-ADT subunit B</shortName>
        <ecNumber evidence="10">6.3.5.-</ecNumber>
    </recommendedName>
</protein>
<keyword evidence="13" id="KW-1185">Reference proteome</keyword>
<keyword evidence="4 10" id="KW-0547">Nucleotide-binding</keyword>
<evidence type="ECO:0000256" key="1">
    <source>
        <dbReference type="ARBA" id="ARBA00005306"/>
    </source>
</evidence>
<dbReference type="InterPro" id="IPR023168">
    <property type="entry name" value="GatB_Yqey_C_2"/>
</dbReference>
<dbReference type="Proteomes" id="UP001631949">
    <property type="component" value="Unassembled WGS sequence"/>
</dbReference>
<evidence type="ECO:0000256" key="8">
    <source>
        <dbReference type="ARBA" id="ARBA00047380"/>
    </source>
</evidence>
<dbReference type="Pfam" id="PF02934">
    <property type="entry name" value="GatB_N"/>
    <property type="match status" value="1"/>
</dbReference>
<feature type="domain" description="Asn/Gln amidotransferase" evidence="11">
    <location>
        <begin position="331"/>
        <end position="478"/>
    </location>
</feature>
<evidence type="ECO:0000259" key="11">
    <source>
        <dbReference type="SMART" id="SM00845"/>
    </source>
</evidence>
<keyword evidence="6 10" id="KW-0648">Protein biosynthesis</keyword>
<comment type="caution">
    <text evidence="12">The sequence shown here is derived from an EMBL/GenBank/DDBJ whole genome shotgun (WGS) entry which is preliminary data.</text>
</comment>
<evidence type="ECO:0000256" key="4">
    <source>
        <dbReference type="ARBA" id="ARBA00022741"/>
    </source>
</evidence>
<dbReference type="NCBIfam" id="NF004014">
    <property type="entry name" value="PRK05477.1-4"/>
    <property type="match status" value="1"/>
</dbReference>
<dbReference type="EMBL" id="JBJUVG010000002">
    <property type="protein sequence ID" value="MFM9413136.1"/>
    <property type="molecule type" value="Genomic_DNA"/>
</dbReference>
<dbReference type="InterPro" id="IPR018027">
    <property type="entry name" value="Asn/Gln_amidotransferase"/>
</dbReference>
<dbReference type="InterPro" id="IPR017958">
    <property type="entry name" value="Gln-tRNA_amidoTrfase_suB_CS"/>
</dbReference>
<dbReference type="PANTHER" id="PTHR11659">
    <property type="entry name" value="GLUTAMYL-TRNA GLN AMIDOTRANSFERASE SUBUNIT B MITOCHONDRIAL AND PROKARYOTIC PET112-RELATED"/>
    <property type="match status" value="1"/>
</dbReference>
<evidence type="ECO:0000256" key="10">
    <source>
        <dbReference type="HAMAP-Rule" id="MF_00121"/>
    </source>
</evidence>
<dbReference type="InterPro" id="IPR042114">
    <property type="entry name" value="GatB_C_1"/>
</dbReference>
<accession>A0ABW9GWW4</accession>
<evidence type="ECO:0000313" key="13">
    <source>
        <dbReference type="Proteomes" id="UP001631949"/>
    </source>
</evidence>
<comment type="catalytic activity">
    <reaction evidence="9 10">
        <text>L-glutamyl-tRNA(Gln) + L-glutamine + ATP + H2O = L-glutaminyl-tRNA(Gln) + L-glutamate + ADP + phosphate + H(+)</text>
        <dbReference type="Rhea" id="RHEA:17521"/>
        <dbReference type="Rhea" id="RHEA-COMP:9681"/>
        <dbReference type="Rhea" id="RHEA-COMP:9684"/>
        <dbReference type="ChEBI" id="CHEBI:15377"/>
        <dbReference type="ChEBI" id="CHEBI:15378"/>
        <dbReference type="ChEBI" id="CHEBI:29985"/>
        <dbReference type="ChEBI" id="CHEBI:30616"/>
        <dbReference type="ChEBI" id="CHEBI:43474"/>
        <dbReference type="ChEBI" id="CHEBI:58359"/>
        <dbReference type="ChEBI" id="CHEBI:78520"/>
        <dbReference type="ChEBI" id="CHEBI:78521"/>
        <dbReference type="ChEBI" id="CHEBI:456216"/>
    </reaction>
</comment>
<evidence type="ECO:0000256" key="5">
    <source>
        <dbReference type="ARBA" id="ARBA00022840"/>
    </source>
</evidence>
<keyword evidence="3 10" id="KW-0436">Ligase</keyword>
<dbReference type="InterPro" id="IPR004413">
    <property type="entry name" value="GatB"/>
</dbReference>